<gene>
    <name evidence="1" type="ORF">E5331_13460</name>
</gene>
<reference evidence="1" key="1">
    <citation type="submission" date="2019-04" db="EMBL/GenBank/DDBJ databases">
        <title>Microbes associate with the intestines of laboratory mice.</title>
        <authorList>
            <person name="Navarre W."/>
            <person name="Wong E."/>
            <person name="Huang K."/>
            <person name="Tropini C."/>
            <person name="Ng K."/>
            <person name="Yu B."/>
        </authorList>
    </citation>
    <scope>NUCLEOTIDE SEQUENCE</scope>
    <source>
        <strain evidence="1">NM04_E33</strain>
    </source>
</reference>
<accession>A0AC61RF91</accession>
<proteinExistence type="predicted"/>
<keyword evidence="2" id="KW-1185">Reference proteome</keyword>
<organism evidence="1 2">
    <name type="scientific">Lepagella muris</name>
    <dbReference type="NCBI Taxonomy" id="3032870"/>
    <lineage>
        <taxon>Bacteria</taxon>
        <taxon>Pseudomonadati</taxon>
        <taxon>Bacteroidota</taxon>
        <taxon>Bacteroidia</taxon>
        <taxon>Bacteroidales</taxon>
        <taxon>Muribaculaceae</taxon>
        <taxon>Lepagella</taxon>
    </lineage>
</organism>
<name>A0AC61RF91_9BACT</name>
<sequence length="422" mass="47749">MSKKVNIFIILFIFIFSGIIMRANDFVTVEDGKFMLDGKPYKYAGTNFWYGAILASPGNGGDRTRLSEELDSLQALGIDNLRILAGGDGNRTIPSHIEPTLQTAPGEYNEDILKGLDYLIAELERRNMKAVIYLNNAWEWSGGFGTYLEWAGHEEAPLPLRDGYDKYIKYASRFVTDEKAKNMFANHVRNIVTRVNSVTGKPYTDSPAIMSWQIANEPRCFDPANKEVFYKWLTDTGRLIKSLDPNHLVSTGSEGKWGCEGDIDLWARIHNSDAIDYANIHIWPYNWSWVKPESMTEDLPDAIANTKEYIESHRALTKKPIVLEEFGFPRDNMDIAIGSPTTNRDAYYKYVLDTLTEGDLLNGINFWGWGGNAHPVHKSWQPGDPYTGDPAQEDQGLNSVFTSDRSTLNLIRNANKKLKVIK</sequence>
<evidence type="ECO:0000313" key="1">
    <source>
        <dbReference type="EMBL" id="TGY77708.1"/>
    </source>
</evidence>
<protein>
    <submittedName>
        <fullName evidence="1">Beta-mannosidase</fullName>
    </submittedName>
</protein>
<dbReference type="EMBL" id="SRYB01000021">
    <property type="protein sequence ID" value="TGY77708.1"/>
    <property type="molecule type" value="Genomic_DNA"/>
</dbReference>
<dbReference type="Proteomes" id="UP000306319">
    <property type="component" value="Unassembled WGS sequence"/>
</dbReference>
<comment type="caution">
    <text evidence="1">The sequence shown here is derived from an EMBL/GenBank/DDBJ whole genome shotgun (WGS) entry which is preliminary data.</text>
</comment>
<evidence type="ECO:0000313" key="2">
    <source>
        <dbReference type="Proteomes" id="UP000306319"/>
    </source>
</evidence>